<dbReference type="EnsemblMetazoa" id="HelroT173768">
    <property type="protein sequence ID" value="HelroP173768"/>
    <property type="gene ID" value="HelroG173768"/>
</dbReference>
<dbReference type="HOGENOM" id="CLU_1031648_0_0_1"/>
<dbReference type="PANTHER" id="PTHR33663">
    <property type="entry name" value="COILED-COIL DOMAIN-CONTAINING PROTEIN 177"/>
    <property type="match status" value="1"/>
</dbReference>
<protein>
    <submittedName>
        <fullName evidence="1 2">Uncharacterized protein</fullName>
    </submittedName>
</protein>
<dbReference type="KEGG" id="hro:HELRODRAFT_173768"/>
<dbReference type="EMBL" id="AMQM01004711">
    <property type="status" value="NOT_ANNOTATED_CDS"/>
    <property type="molecule type" value="Genomic_DNA"/>
</dbReference>
<accession>T1F775</accession>
<evidence type="ECO:0000313" key="1">
    <source>
        <dbReference type="EMBL" id="ESO03467.1"/>
    </source>
</evidence>
<name>T1F775_HELRO</name>
<gene>
    <name evidence="2" type="primary">20204674</name>
    <name evidence="1" type="ORF">HELRODRAFT_173768</name>
</gene>
<dbReference type="Proteomes" id="UP000015101">
    <property type="component" value="Unassembled WGS sequence"/>
</dbReference>
<dbReference type="InterPro" id="IPR029090">
    <property type="entry name" value="DUF4659"/>
</dbReference>
<dbReference type="RefSeq" id="XP_009018615.1">
    <property type="nucleotide sequence ID" value="XM_009020367.1"/>
</dbReference>
<reference evidence="3" key="1">
    <citation type="submission" date="2012-12" db="EMBL/GenBank/DDBJ databases">
        <authorList>
            <person name="Hellsten U."/>
            <person name="Grimwood J."/>
            <person name="Chapman J.A."/>
            <person name="Shapiro H."/>
            <person name="Aerts A."/>
            <person name="Otillar R.P."/>
            <person name="Terry A.Y."/>
            <person name="Boore J.L."/>
            <person name="Simakov O."/>
            <person name="Marletaz F."/>
            <person name="Cho S.-J."/>
            <person name="Edsinger-Gonzales E."/>
            <person name="Havlak P."/>
            <person name="Kuo D.-H."/>
            <person name="Larsson T."/>
            <person name="Lv J."/>
            <person name="Arendt D."/>
            <person name="Savage R."/>
            <person name="Osoegawa K."/>
            <person name="de Jong P."/>
            <person name="Lindberg D.R."/>
            <person name="Seaver E.C."/>
            <person name="Weisblat D.A."/>
            <person name="Putnam N.H."/>
            <person name="Grigoriev I.V."/>
            <person name="Rokhsar D.S."/>
        </authorList>
    </citation>
    <scope>NUCLEOTIDE SEQUENCE</scope>
</reference>
<dbReference type="OrthoDB" id="200110at2759"/>
<dbReference type="EMBL" id="KB096633">
    <property type="protein sequence ID" value="ESO03467.1"/>
    <property type="molecule type" value="Genomic_DNA"/>
</dbReference>
<dbReference type="GeneID" id="20204674"/>
<evidence type="ECO:0000313" key="2">
    <source>
        <dbReference type="EnsemblMetazoa" id="HelroP173768"/>
    </source>
</evidence>
<reference evidence="2" key="3">
    <citation type="submission" date="2015-06" db="UniProtKB">
        <authorList>
            <consortium name="EnsemblMetazoa"/>
        </authorList>
    </citation>
    <scope>IDENTIFICATION</scope>
</reference>
<reference evidence="1 3" key="2">
    <citation type="journal article" date="2013" name="Nature">
        <title>Insights into bilaterian evolution from three spiralian genomes.</title>
        <authorList>
            <person name="Simakov O."/>
            <person name="Marletaz F."/>
            <person name="Cho S.J."/>
            <person name="Edsinger-Gonzales E."/>
            <person name="Havlak P."/>
            <person name="Hellsten U."/>
            <person name="Kuo D.H."/>
            <person name="Larsson T."/>
            <person name="Lv J."/>
            <person name="Arendt D."/>
            <person name="Savage R."/>
            <person name="Osoegawa K."/>
            <person name="de Jong P."/>
            <person name="Grimwood J."/>
            <person name="Chapman J.A."/>
            <person name="Shapiro H."/>
            <person name="Aerts A."/>
            <person name="Otillar R.P."/>
            <person name="Terry A.Y."/>
            <person name="Boore J.L."/>
            <person name="Grigoriev I.V."/>
            <person name="Lindberg D.R."/>
            <person name="Seaver E.C."/>
            <person name="Weisblat D.A."/>
            <person name="Putnam N.H."/>
            <person name="Rokhsar D.S."/>
        </authorList>
    </citation>
    <scope>NUCLEOTIDE SEQUENCE</scope>
</reference>
<proteinExistence type="predicted"/>
<dbReference type="CTD" id="20204674"/>
<sequence>MPKKYCSDTNLKNINLLNLNDEEYDDCQYVLTSPRSLQACANLEIRPIELLTKMFREFGTVEMYEDYEKKRLRKLNECIEEREKLSASNLALVGCTRPKQMALVKRRKLNWKPTLDNIKSNKNISNINNINYNNIHDTNYTNENDNNKRIMLYRPTSDDDRVVGFLKKRLETEGKMLQKQNRREVMELKQRDWKDQYGHYLEIMQNKSDLISKQHFIRRRNSSRISNERLRLTREQLRRRRPSYDDFNEKDKQTKLELRHVHKNFHDDDC</sequence>
<dbReference type="InParanoid" id="T1F775"/>
<keyword evidence="3" id="KW-1185">Reference proteome</keyword>
<organism evidence="2 3">
    <name type="scientific">Helobdella robusta</name>
    <name type="common">Californian leech</name>
    <dbReference type="NCBI Taxonomy" id="6412"/>
    <lineage>
        <taxon>Eukaryota</taxon>
        <taxon>Metazoa</taxon>
        <taxon>Spiralia</taxon>
        <taxon>Lophotrochozoa</taxon>
        <taxon>Annelida</taxon>
        <taxon>Clitellata</taxon>
        <taxon>Hirudinea</taxon>
        <taxon>Rhynchobdellida</taxon>
        <taxon>Glossiphoniidae</taxon>
        <taxon>Helobdella</taxon>
    </lineage>
</organism>
<dbReference type="AlphaFoldDB" id="T1F775"/>
<dbReference type="PANTHER" id="PTHR33663:SF2">
    <property type="entry name" value="COILED-COIL DOMAIN-CONTAINING PROTEIN 177"/>
    <property type="match status" value="1"/>
</dbReference>
<evidence type="ECO:0000313" key="3">
    <source>
        <dbReference type="Proteomes" id="UP000015101"/>
    </source>
</evidence>